<keyword evidence="4" id="KW-1185">Reference proteome</keyword>
<keyword evidence="2" id="KW-1133">Transmembrane helix</keyword>
<gene>
    <name evidence="3" type="ORF">E2C01_035954</name>
</gene>
<evidence type="ECO:0000256" key="1">
    <source>
        <dbReference type="SAM" id="MobiDB-lite"/>
    </source>
</evidence>
<organism evidence="3 4">
    <name type="scientific">Portunus trituberculatus</name>
    <name type="common">Swimming crab</name>
    <name type="synonym">Neptunus trituberculatus</name>
    <dbReference type="NCBI Taxonomy" id="210409"/>
    <lineage>
        <taxon>Eukaryota</taxon>
        <taxon>Metazoa</taxon>
        <taxon>Ecdysozoa</taxon>
        <taxon>Arthropoda</taxon>
        <taxon>Crustacea</taxon>
        <taxon>Multicrustacea</taxon>
        <taxon>Malacostraca</taxon>
        <taxon>Eumalacostraca</taxon>
        <taxon>Eucarida</taxon>
        <taxon>Decapoda</taxon>
        <taxon>Pleocyemata</taxon>
        <taxon>Brachyura</taxon>
        <taxon>Eubrachyura</taxon>
        <taxon>Portunoidea</taxon>
        <taxon>Portunidae</taxon>
        <taxon>Portuninae</taxon>
        <taxon>Portunus</taxon>
    </lineage>
</organism>
<feature type="transmembrane region" description="Helical" evidence="2">
    <location>
        <begin position="135"/>
        <end position="155"/>
    </location>
</feature>
<dbReference type="EMBL" id="VSRR010005395">
    <property type="protein sequence ID" value="MPC42333.1"/>
    <property type="molecule type" value="Genomic_DNA"/>
</dbReference>
<dbReference type="Proteomes" id="UP000324222">
    <property type="component" value="Unassembled WGS sequence"/>
</dbReference>
<evidence type="ECO:0000313" key="4">
    <source>
        <dbReference type="Proteomes" id="UP000324222"/>
    </source>
</evidence>
<evidence type="ECO:0000256" key="2">
    <source>
        <dbReference type="SAM" id="Phobius"/>
    </source>
</evidence>
<comment type="caution">
    <text evidence="3">The sequence shown here is derived from an EMBL/GenBank/DDBJ whole genome shotgun (WGS) entry which is preliminary data.</text>
</comment>
<evidence type="ECO:0000313" key="3">
    <source>
        <dbReference type="EMBL" id="MPC42333.1"/>
    </source>
</evidence>
<name>A0A5B7FB41_PORTR</name>
<sequence>MITLHLELASPYNRLLKPTTISCTWKLYENLQDGGQYDDQNSRTDHTETSPQCHRRPTQRVQLSEVPLLNPEWLRFRSLDIMAFTGDNRGIINKAAGTHSPNTCYIIISIFMNASATTTKQGEDELGEETEMEMAVIWVMTILVVMLCALVMFLWKDGLSYQYHLNYLILELKLIHSETIQILVLQDGQEDLTAH</sequence>
<reference evidence="3 4" key="1">
    <citation type="submission" date="2019-05" db="EMBL/GenBank/DDBJ databases">
        <title>Another draft genome of Portunus trituberculatus and its Hox gene families provides insights of decapod evolution.</title>
        <authorList>
            <person name="Jeong J.-H."/>
            <person name="Song I."/>
            <person name="Kim S."/>
            <person name="Choi T."/>
            <person name="Kim D."/>
            <person name="Ryu S."/>
            <person name="Kim W."/>
        </authorList>
    </citation>
    <scope>NUCLEOTIDE SEQUENCE [LARGE SCALE GENOMIC DNA]</scope>
    <source>
        <tissue evidence="3">Muscle</tissue>
    </source>
</reference>
<keyword evidence="2" id="KW-0812">Transmembrane</keyword>
<protein>
    <submittedName>
        <fullName evidence="3">Uncharacterized protein</fullName>
    </submittedName>
</protein>
<keyword evidence="2" id="KW-0472">Membrane</keyword>
<feature type="region of interest" description="Disordered" evidence="1">
    <location>
        <begin position="36"/>
        <end position="56"/>
    </location>
</feature>
<proteinExistence type="predicted"/>
<accession>A0A5B7FB41</accession>
<dbReference type="AlphaFoldDB" id="A0A5B7FB41"/>